<dbReference type="Proteomes" id="UP000597762">
    <property type="component" value="Unassembled WGS sequence"/>
</dbReference>
<dbReference type="EMBL" id="CAHIKZ030001846">
    <property type="protein sequence ID" value="CAE1275585.1"/>
    <property type="molecule type" value="Genomic_DNA"/>
</dbReference>
<feature type="domain" description="CFAP74 fourth Ig-like" evidence="2">
    <location>
        <begin position="106"/>
        <end position="200"/>
    </location>
</feature>
<accession>A0A812CSW1</accession>
<reference evidence="3" key="1">
    <citation type="submission" date="2021-01" db="EMBL/GenBank/DDBJ databases">
        <authorList>
            <person name="Li R."/>
            <person name="Bekaert M."/>
        </authorList>
    </citation>
    <scope>NUCLEOTIDE SEQUENCE</scope>
    <source>
        <strain evidence="3">Farmed</strain>
    </source>
</reference>
<dbReference type="Gene3D" id="2.60.40.10">
    <property type="entry name" value="Immunoglobulins"/>
    <property type="match status" value="1"/>
</dbReference>
<keyword evidence="4" id="KW-1185">Reference proteome</keyword>
<dbReference type="Pfam" id="PF24798">
    <property type="entry name" value="Ig-CFAP74_4th"/>
    <property type="match status" value="1"/>
</dbReference>
<name>A0A812CSW1_ACAPH</name>
<dbReference type="InterPro" id="IPR056307">
    <property type="entry name" value="Ig-CFAP74_3rd"/>
</dbReference>
<keyword evidence="3" id="KW-0282">Flagellum</keyword>
<comment type="caution">
    <text evidence="3">The sequence shown here is derived from an EMBL/GenBank/DDBJ whole genome shotgun (WGS) entry which is preliminary data.</text>
</comment>
<evidence type="ECO:0000313" key="4">
    <source>
        <dbReference type="Proteomes" id="UP000597762"/>
    </source>
</evidence>
<evidence type="ECO:0000259" key="2">
    <source>
        <dbReference type="Pfam" id="PF24798"/>
    </source>
</evidence>
<dbReference type="InterPro" id="IPR056310">
    <property type="entry name" value="Ig-CFAP74_4th"/>
</dbReference>
<dbReference type="OrthoDB" id="6148085at2759"/>
<protein>
    <submittedName>
        <fullName evidence="3">Cilia- and flagella-associated protein 74</fullName>
    </submittedName>
</protein>
<dbReference type="Pfam" id="PF24778">
    <property type="entry name" value="Ig-CFAP74_3rd"/>
    <property type="match status" value="1"/>
</dbReference>
<keyword evidence="3" id="KW-0969">Cilium</keyword>
<dbReference type="PANTHER" id="PTHR22538:SF0">
    <property type="entry name" value="CILIA- AND FLAGELLA-ASSOCIATED PROTEIN 74"/>
    <property type="match status" value="1"/>
</dbReference>
<feature type="domain" description="CFAP74 third Ig-like" evidence="1">
    <location>
        <begin position="1"/>
        <end position="100"/>
    </location>
</feature>
<gene>
    <name evidence="3" type="ORF">SPHA_39557</name>
</gene>
<dbReference type="AlphaFoldDB" id="A0A812CSW1"/>
<organism evidence="3 4">
    <name type="scientific">Acanthosepion pharaonis</name>
    <name type="common">Pharaoh cuttlefish</name>
    <name type="synonym">Sepia pharaonis</name>
    <dbReference type="NCBI Taxonomy" id="158019"/>
    <lineage>
        <taxon>Eukaryota</taxon>
        <taxon>Metazoa</taxon>
        <taxon>Spiralia</taxon>
        <taxon>Lophotrochozoa</taxon>
        <taxon>Mollusca</taxon>
        <taxon>Cephalopoda</taxon>
        <taxon>Coleoidea</taxon>
        <taxon>Decapodiformes</taxon>
        <taxon>Sepiida</taxon>
        <taxon>Sepiina</taxon>
        <taxon>Sepiidae</taxon>
        <taxon>Acanthosepion</taxon>
    </lineage>
</organism>
<dbReference type="PANTHER" id="PTHR22538">
    <property type="entry name" value="CILIA- AND FLAGELLA-ASSOCIATED PROTEIN 74"/>
    <property type="match status" value="1"/>
</dbReference>
<dbReference type="InterPro" id="IPR013783">
    <property type="entry name" value="Ig-like_fold"/>
</dbReference>
<evidence type="ECO:0000259" key="1">
    <source>
        <dbReference type="Pfam" id="PF24778"/>
    </source>
</evidence>
<sequence length="333" mass="38002">MYDRLYQETVILFNRETSALKIRFEMAKEMRNHLEILPNIGYIQARSQFQAQLKFLPRKSLAEDAPKYFDPETCVLEAPIIIWVAKHNKAVEFAVHAVVTTSDLQFSVQTIDFGHCTIHESVRSCIQLINKSLLPQDFGFVDLPPYVSVQPNDGFGIILPLETLNLDVLFQPHAAKEYNFQLVCKTLINRNFCLQGKGIGVRPPLELSHQKIIFKETALYDESEAVIYVVSSLTYEQKEINALFRRTGKNEAAPVGHASFEFVVPQGVPIKISPAVGTVEPEKSYFLFFFSPLSVVHCDMLNIRNLFFLKLFLFGSIICPHDDDDVKKDERKL</sequence>
<evidence type="ECO:0000313" key="3">
    <source>
        <dbReference type="EMBL" id="CAE1275585.1"/>
    </source>
</evidence>
<proteinExistence type="predicted"/>
<keyword evidence="3" id="KW-0966">Cell projection</keyword>